<feature type="transmembrane region" description="Helical" evidence="2">
    <location>
        <begin position="20"/>
        <end position="42"/>
    </location>
</feature>
<keyword evidence="2" id="KW-1133">Transmembrane helix</keyword>
<evidence type="ECO:0000256" key="2">
    <source>
        <dbReference type="SAM" id="Phobius"/>
    </source>
</evidence>
<name>A0A6A5KK34_9PLEO</name>
<feature type="compositionally biased region" description="Pro residues" evidence="1">
    <location>
        <begin position="557"/>
        <end position="566"/>
    </location>
</feature>
<protein>
    <submittedName>
        <fullName evidence="3">Uncharacterized protein</fullName>
    </submittedName>
</protein>
<proteinExistence type="predicted"/>
<keyword evidence="2" id="KW-0472">Membrane</keyword>
<keyword evidence="4" id="KW-1185">Reference proteome</keyword>
<evidence type="ECO:0000256" key="1">
    <source>
        <dbReference type="SAM" id="MobiDB-lite"/>
    </source>
</evidence>
<evidence type="ECO:0000313" key="4">
    <source>
        <dbReference type="Proteomes" id="UP000800040"/>
    </source>
</evidence>
<keyword evidence="2" id="KW-0812">Transmembrane</keyword>
<dbReference type="EMBL" id="ML975249">
    <property type="protein sequence ID" value="KAF1838775.1"/>
    <property type="molecule type" value="Genomic_DNA"/>
</dbReference>
<feature type="compositionally biased region" description="Low complexity" evidence="1">
    <location>
        <begin position="567"/>
        <end position="578"/>
    </location>
</feature>
<sequence>MPILNWVHPRKKPSKSVLHLPLVIGLPQVLGTALLFLFLFYICELSPAGVPLGGESGDVWILNAQPTSTETIQLTREFQMMATASGVRNMVVMTSTPLAGPLPRLSATSSSGQALLHLDLLVVVHRTGVHGHIDLLPTPPTTTNRAPTGVIATSVPTATDKPSEITEIGEAEILAPVAIRQSPVQRQPFELQLRGDNTAVPHGPHFLDGEIPALHVPIVREHGSEIAPTVIDPSSFMSVPATYMTNEEDSTEVVQSNAKFQAMPGEMLLEMFKQGLTFPGRVLHPGNKTHGKGEPRLHVIDPEQRRPTVELEPLVDFLAIARVGKGLDKFVLEAFLKHNTFELISDGAYDFLQGLPLEWIRLIAHVRFELNLVGSGRLLFWDALNTKLITTVGQSCSLRTVTISIVAQGDLSPEQIRARFRQIVGLDLLSRYRGLRSFVVEAPKFQLDAAEVSRLEACVRKPKARLGMTNDPTLYPALGPFPFAVNTLRCWTHEALNRALESYGQNADNFQSKVAKATALEPLMRQEYANPGDAPRQKRSRKISANSQANQHAAVPPNLPAPPPAIPSTSTTNPASANDQAELGGSPDANADNTEYADAGEGTEEAEEAVETTNSKRRHPSEHEDEPKQKLQKLE</sequence>
<organism evidence="3 4">
    <name type="scientific">Decorospora gaudefroyi</name>
    <dbReference type="NCBI Taxonomy" id="184978"/>
    <lineage>
        <taxon>Eukaryota</taxon>
        <taxon>Fungi</taxon>
        <taxon>Dikarya</taxon>
        <taxon>Ascomycota</taxon>
        <taxon>Pezizomycotina</taxon>
        <taxon>Dothideomycetes</taxon>
        <taxon>Pleosporomycetidae</taxon>
        <taxon>Pleosporales</taxon>
        <taxon>Pleosporineae</taxon>
        <taxon>Pleosporaceae</taxon>
        <taxon>Decorospora</taxon>
    </lineage>
</organism>
<feature type="compositionally biased region" description="Basic and acidic residues" evidence="1">
    <location>
        <begin position="621"/>
        <end position="635"/>
    </location>
</feature>
<feature type="region of interest" description="Disordered" evidence="1">
    <location>
        <begin position="522"/>
        <end position="635"/>
    </location>
</feature>
<feature type="compositionally biased region" description="Acidic residues" evidence="1">
    <location>
        <begin position="601"/>
        <end position="610"/>
    </location>
</feature>
<dbReference type="AlphaFoldDB" id="A0A6A5KK34"/>
<reference evidence="3" key="1">
    <citation type="submission" date="2020-01" db="EMBL/GenBank/DDBJ databases">
        <authorList>
            <consortium name="DOE Joint Genome Institute"/>
            <person name="Haridas S."/>
            <person name="Albert R."/>
            <person name="Binder M."/>
            <person name="Bloem J."/>
            <person name="Labutti K."/>
            <person name="Salamov A."/>
            <person name="Andreopoulos B."/>
            <person name="Baker S.E."/>
            <person name="Barry K."/>
            <person name="Bills G."/>
            <person name="Bluhm B.H."/>
            <person name="Cannon C."/>
            <person name="Castanera R."/>
            <person name="Culley D.E."/>
            <person name="Daum C."/>
            <person name="Ezra D."/>
            <person name="Gonzalez J.B."/>
            <person name="Henrissat B."/>
            <person name="Kuo A."/>
            <person name="Liang C."/>
            <person name="Lipzen A."/>
            <person name="Lutzoni F."/>
            <person name="Magnuson J."/>
            <person name="Mondo S."/>
            <person name="Nolan M."/>
            <person name="Ohm R."/>
            <person name="Pangilinan J."/>
            <person name="Park H.-J."/>
            <person name="Ramirez L."/>
            <person name="Alfaro M."/>
            <person name="Sun H."/>
            <person name="Tritt A."/>
            <person name="Yoshinaga Y."/>
            <person name="Zwiers L.-H."/>
            <person name="Turgeon B.G."/>
            <person name="Goodwin S.B."/>
            <person name="Spatafora J.W."/>
            <person name="Crous P.W."/>
            <person name="Grigoriev I.V."/>
        </authorList>
    </citation>
    <scope>NUCLEOTIDE SEQUENCE</scope>
    <source>
        <strain evidence="3">P77</strain>
    </source>
</reference>
<gene>
    <name evidence="3" type="ORF">BDW02DRAFT_337338</name>
</gene>
<dbReference type="Proteomes" id="UP000800040">
    <property type="component" value="Unassembled WGS sequence"/>
</dbReference>
<accession>A0A6A5KK34</accession>
<evidence type="ECO:0000313" key="3">
    <source>
        <dbReference type="EMBL" id="KAF1838775.1"/>
    </source>
</evidence>
<dbReference type="OrthoDB" id="3688343at2759"/>